<name>A0A239V9V0_9MICO</name>
<dbReference type="GO" id="GO:0047982">
    <property type="term" value="F:homocysteine desulfhydrase activity"/>
    <property type="evidence" value="ECO:0007669"/>
    <property type="project" value="UniProtKB-EC"/>
</dbReference>
<dbReference type="AlphaFoldDB" id="A0A239V9V0"/>
<evidence type="ECO:0000256" key="12">
    <source>
        <dbReference type="RuleBase" id="RU362118"/>
    </source>
</evidence>
<dbReference type="Pfam" id="PF01053">
    <property type="entry name" value="Cys_Met_Meta_PP"/>
    <property type="match status" value="1"/>
</dbReference>
<dbReference type="OrthoDB" id="9780685at2"/>
<dbReference type="GO" id="GO:0018826">
    <property type="term" value="F:methionine gamma-lyase activity"/>
    <property type="evidence" value="ECO:0007669"/>
    <property type="project" value="UniProtKB-EC"/>
</dbReference>
<dbReference type="EMBL" id="LT906453">
    <property type="protein sequence ID" value="SNV18749.1"/>
    <property type="molecule type" value="Genomic_DNA"/>
</dbReference>
<comment type="similarity">
    <text evidence="2">Belongs to the trans-sulfuration enzymes family. L-methionine gamma-lyase subfamily.</text>
</comment>
<evidence type="ECO:0000256" key="1">
    <source>
        <dbReference type="ARBA" id="ARBA00001933"/>
    </source>
</evidence>
<dbReference type="PIRSF" id="PIRSF001434">
    <property type="entry name" value="CGS"/>
    <property type="match status" value="1"/>
</dbReference>
<dbReference type="GO" id="GO:0019346">
    <property type="term" value="P:transsulfuration"/>
    <property type="evidence" value="ECO:0007669"/>
    <property type="project" value="InterPro"/>
</dbReference>
<comment type="cofactor">
    <cofactor evidence="1 12">
        <name>pyridoxal 5'-phosphate</name>
        <dbReference type="ChEBI" id="CHEBI:597326"/>
    </cofactor>
</comment>
<dbReference type="PANTHER" id="PTHR11808:SF75">
    <property type="entry name" value="CYSTATHIONINE GAMMA-SYNTHASE"/>
    <property type="match status" value="1"/>
</dbReference>
<evidence type="ECO:0000256" key="9">
    <source>
        <dbReference type="ARBA" id="ARBA00048780"/>
    </source>
</evidence>
<proteinExistence type="inferred from homology"/>
<dbReference type="GO" id="GO:0004123">
    <property type="term" value="F:cystathionine gamma-lyase activity"/>
    <property type="evidence" value="ECO:0007669"/>
    <property type="project" value="TreeGrafter"/>
</dbReference>
<dbReference type="GO" id="GO:0005737">
    <property type="term" value="C:cytoplasm"/>
    <property type="evidence" value="ECO:0007669"/>
    <property type="project" value="TreeGrafter"/>
</dbReference>
<comment type="catalytic activity">
    <reaction evidence="10">
        <text>L-methionine + H2O = methanethiol + 2-oxobutanoate + NH4(+)</text>
        <dbReference type="Rhea" id="RHEA:23800"/>
        <dbReference type="ChEBI" id="CHEBI:15377"/>
        <dbReference type="ChEBI" id="CHEBI:16007"/>
        <dbReference type="ChEBI" id="CHEBI:16763"/>
        <dbReference type="ChEBI" id="CHEBI:28938"/>
        <dbReference type="ChEBI" id="CHEBI:57844"/>
        <dbReference type="EC" id="4.4.1.11"/>
    </reaction>
    <physiologicalReaction direction="left-to-right" evidence="10">
        <dbReference type="Rhea" id="RHEA:23801"/>
    </physiologicalReaction>
</comment>
<dbReference type="FunFam" id="3.90.1150.10:FF:000008">
    <property type="entry name" value="Cystathionine gamma-synthase"/>
    <property type="match status" value="1"/>
</dbReference>
<dbReference type="NCBIfam" id="TIGR02080">
    <property type="entry name" value="O_succ_thio_ly"/>
    <property type="match status" value="1"/>
</dbReference>
<dbReference type="InterPro" id="IPR011821">
    <property type="entry name" value="O_succ_thio_ly"/>
</dbReference>
<keyword evidence="14" id="KW-1185">Reference proteome</keyword>
<dbReference type="InterPro" id="IPR054542">
    <property type="entry name" value="Cys_met_metab_PP"/>
</dbReference>
<keyword evidence="5 11" id="KW-0663">Pyridoxal phosphate</keyword>
<evidence type="ECO:0000256" key="6">
    <source>
        <dbReference type="ARBA" id="ARBA00023239"/>
    </source>
</evidence>
<keyword evidence="13" id="KW-0808">Transferase</keyword>
<evidence type="ECO:0000256" key="3">
    <source>
        <dbReference type="ARBA" id="ARBA00012222"/>
    </source>
</evidence>
<keyword evidence="6" id="KW-0456">Lyase</keyword>
<sequence>MHDISPITRAIRTGIAEDPNHGAVIPPLYLSTTYTFEDFNTKRIHDYSRDTNPTRDILIRALATLEEGVGGVTTSSGMGAITTLLFMLTNSEDHILVPADCYGGTWRLFESLAERGHFTCTTVDFTDINAVRAALQAHPTALVWIETPSNPTMRITDIAAVAAAAHEAGAVVVADNTFLTPLQQRPLSLGADYVMHSTTKYINGHSDVIGGAIIASTQQGADNLRFWANNLGTSGSAYDSHMIMRGLRSIGPRIAAHRTNAQAIAEALQAHPAVERVYYPGLPDHPGHDLASRQQDGFGAIVSFDLCGGLTAVKAFLDGLQLFTFAESLGGTESLIEHPTTMSHATMTEQARQAAGITEAMLRLAVGIEDTQDLLTDITMALDRAHRA</sequence>
<dbReference type="EC" id="4.4.1.2" evidence="7"/>
<dbReference type="GO" id="GO:0030170">
    <property type="term" value="F:pyridoxal phosphate binding"/>
    <property type="evidence" value="ECO:0007669"/>
    <property type="project" value="InterPro"/>
</dbReference>
<dbReference type="InterPro" id="IPR015421">
    <property type="entry name" value="PyrdxlP-dep_Trfase_major"/>
</dbReference>
<dbReference type="KEGG" id="dco:SAMEA4475696_0532"/>
<evidence type="ECO:0000256" key="4">
    <source>
        <dbReference type="ARBA" id="ARBA00019040"/>
    </source>
</evidence>
<evidence type="ECO:0000256" key="8">
    <source>
        <dbReference type="ARBA" id="ARBA00047199"/>
    </source>
</evidence>
<accession>A0A239V9V0</accession>
<organism evidence="13 14">
    <name type="scientific">Dermatophilus congolensis</name>
    <dbReference type="NCBI Taxonomy" id="1863"/>
    <lineage>
        <taxon>Bacteria</taxon>
        <taxon>Bacillati</taxon>
        <taxon>Actinomycetota</taxon>
        <taxon>Actinomycetes</taxon>
        <taxon>Micrococcales</taxon>
        <taxon>Dermatophilaceae</taxon>
        <taxon>Dermatophilus</taxon>
    </lineage>
</organism>
<reference evidence="13 14" key="1">
    <citation type="submission" date="2017-06" db="EMBL/GenBank/DDBJ databases">
        <authorList>
            <consortium name="Pathogen Informatics"/>
        </authorList>
    </citation>
    <scope>NUCLEOTIDE SEQUENCE [LARGE SCALE GENOMIC DNA]</scope>
    <source>
        <strain evidence="13 14">NCTC13039</strain>
    </source>
</reference>
<evidence type="ECO:0000313" key="13">
    <source>
        <dbReference type="EMBL" id="SNV18749.1"/>
    </source>
</evidence>
<dbReference type="Gene3D" id="3.90.1150.10">
    <property type="entry name" value="Aspartate Aminotransferase, domain 1"/>
    <property type="match status" value="1"/>
</dbReference>
<evidence type="ECO:0000256" key="11">
    <source>
        <dbReference type="PIRSR" id="PIRSR001434-2"/>
    </source>
</evidence>
<gene>
    <name evidence="13" type="primary">metB</name>
    <name evidence="13" type="ORF">SAMEA4475696_00532</name>
</gene>
<evidence type="ECO:0000256" key="5">
    <source>
        <dbReference type="ARBA" id="ARBA00022898"/>
    </source>
</evidence>
<dbReference type="PANTHER" id="PTHR11808">
    <property type="entry name" value="TRANS-SULFURATION ENZYME FAMILY MEMBER"/>
    <property type="match status" value="1"/>
</dbReference>
<evidence type="ECO:0000256" key="7">
    <source>
        <dbReference type="ARBA" id="ARBA00047175"/>
    </source>
</evidence>
<dbReference type="STRING" id="1121387.GCA_000429885_01633"/>
<evidence type="ECO:0000313" key="14">
    <source>
        <dbReference type="Proteomes" id="UP000242637"/>
    </source>
</evidence>
<feature type="modified residue" description="N6-(pyridoxal phosphate)lysine" evidence="11">
    <location>
        <position position="200"/>
    </location>
</feature>
<dbReference type="InterPro" id="IPR015424">
    <property type="entry name" value="PyrdxlP-dep_Trfase"/>
</dbReference>
<dbReference type="Proteomes" id="UP000242637">
    <property type="component" value="Chromosome 1"/>
</dbReference>
<dbReference type="GO" id="GO:0003962">
    <property type="term" value="F:cystathionine gamma-synthase activity"/>
    <property type="evidence" value="ECO:0007669"/>
    <property type="project" value="TreeGrafter"/>
</dbReference>
<dbReference type="SUPFAM" id="SSF53383">
    <property type="entry name" value="PLP-dependent transferases"/>
    <property type="match status" value="1"/>
</dbReference>
<dbReference type="GO" id="GO:0019343">
    <property type="term" value="P:cysteine biosynthetic process via cystathionine"/>
    <property type="evidence" value="ECO:0007669"/>
    <property type="project" value="TreeGrafter"/>
</dbReference>
<dbReference type="InterPro" id="IPR015422">
    <property type="entry name" value="PyrdxlP-dep_Trfase_small"/>
</dbReference>
<comment type="catalytic activity">
    <reaction evidence="9">
        <text>L-homocysteine + H2O = 2-oxobutanoate + hydrogen sulfide + NH4(+) + H(+)</text>
        <dbReference type="Rhea" id="RHEA:14501"/>
        <dbReference type="ChEBI" id="CHEBI:15377"/>
        <dbReference type="ChEBI" id="CHEBI:15378"/>
        <dbReference type="ChEBI" id="CHEBI:16763"/>
        <dbReference type="ChEBI" id="CHEBI:28938"/>
        <dbReference type="ChEBI" id="CHEBI:29919"/>
        <dbReference type="ChEBI" id="CHEBI:58199"/>
        <dbReference type="EC" id="4.4.1.2"/>
    </reaction>
    <physiologicalReaction direction="left-to-right" evidence="9">
        <dbReference type="Rhea" id="RHEA:14502"/>
    </physiologicalReaction>
</comment>
<dbReference type="PROSITE" id="PS00868">
    <property type="entry name" value="CYS_MET_METAB_PP"/>
    <property type="match status" value="1"/>
</dbReference>
<evidence type="ECO:0000256" key="10">
    <source>
        <dbReference type="ARBA" id="ARBA00052699"/>
    </source>
</evidence>
<dbReference type="InterPro" id="IPR000277">
    <property type="entry name" value="Cys/Met-Metab_PyrdxlP-dep_enz"/>
</dbReference>
<evidence type="ECO:0000256" key="2">
    <source>
        <dbReference type="ARBA" id="ARBA00008667"/>
    </source>
</evidence>
<dbReference type="FunFam" id="3.40.640.10:FF:000046">
    <property type="entry name" value="Cystathionine gamma-lyase"/>
    <property type="match status" value="1"/>
</dbReference>
<dbReference type="CDD" id="cd00614">
    <property type="entry name" value="CGS_like"/>
    <property type="match status" value="1"/>
</dbReference>
<dbReference type="EC" id="4.4.1.11" evidence="3"/>
<protein>
    <recommendedName>
        <fullName evidence="4">L-methionine gamma-lyase</fullName>
        <ecNumber evidence="3">4.4.1.11</ecNumber>
        <ecNumber evidence="7">4.4.1.2</ecNumber>
    </recommendedName>
    <alternativeName>
        <fullName evidence="8">Homocysteine desulfhydrase</fullName>
    </alternativeName>
</protein>
<dbReference type="Gene3D" id="3.40.640.10">
    <property type="entry name" value="Type I PLP-dependent aspartate aminotransferase-like (Major domain)"/>
    <property type="match status" value="1"/>
</dbReference>